<protein>
    <submittedName>
        <fullName evidence="2">Uncharacterized protein</fullName>
    </submittedName>
</protein>
<keyword evidence="3" id="KW-1185">Reference proteome</keyword>
<dbReference type="EMBL" id="JADYXP020000003">
    <property type="protein sequence ID" value="KAL0127776.1"/>
    <property type="molecule type" value="Genomic_DNA"/>
</dbReference>
<evidence type="ECO:0000313" key="2">
    <source>
        <dbReference type="EMBL" id="KAL0127776.1"/>
    </source>
</evidence>
<comment type="caution">
    <text evidence="2">The sequence shown here is derived from an EMBL/GenBank/DDBJ whole genome shotgun (WGS) entry which is preliminary data.</text>
</comment>
<reference evidence="2 3" key="1">
    <citation type="submission" date="2023-03" db="EMBL/GenBank/DDBJ databases">
        <title>High recombination rates correlate with genetic variation in Cardiocondyla obscurior ants.</title>
        <authorList>
            <person name="Errbii M."/>
        </authorList>
    </citation>
    <scope>NUCLEOTIDE SEQUENCE [LARGE SCALE GENOMIC DNA]</scope>
    <source>
        <strain evidence="2">Alpha-2009</strain>
        <tissue evidence="2">Whole body</tissue>
    </source>
</reference>
<sequence>MLLVLIIIFFPPLTENTKNLIEIKGKKKVFTKKINPHYVINDIYEANKLYNRGVIRLYCNVSLSTQAFQNSIPLLPGSGRSQAICSFSTLGIEVRAKTSFADARFRILRGRNTRSRQLYFFFFFQSNAVNEAFPSLLRAP</sequence>
<name>A0AAW2GHS9_9HYME</name>
<feature type="signal peptide" evidence="1">
    <location>
        <begin position="1"/>
        <end position="16"/>
    </location>
</feature>
<gene>
    <name evidence="2" type="ORF">PUN28_003195</name>
</gene>
<dbReference type="AlphaFoldDB" id="A0AAW2GHS9"/>
<proteinExistence type="predicted"/>
<keyword evidence="1" id="KW-0732">Signal</keyword>
<dbReference type="Proteomes" id="UP001430953">
    <property type="component" value="Unassembled WGS sequence"/>
</dbReference>
<feature type="chain" id="PRO_5043632301" evidence="1">
    <location>
        <begin position="17"/>
        <end position="140"/>
    </location>
</feature>
<accession>A0AAW2GHS9</accession>
<evidence type="ECO:0000256" key="1">
    <source>
        <dbReference type="SAM" id="SignalP"/>
    </source>
</evidence>
<evidence type="ECO:0000313" key="3">
    <source>
        <dbReference type="Proteomes" id="UP001430953"/>
    </source>
</evidence>
<organism evidence="2 3">
    <name type="scientific">Cardiocondyla obscurior</name>
    <dbReference type="NCBI Taxonomy" id="286306"/>
    <lineage>
        <taxon>Eukaryota</taxon>
        <taxon>Metazoa</taxon>
        <taxon>Ecdysozoa</taxon>
        <taxon>Arthropoda</taxon>
        <taxon>Hexapoda</taxon>
        <taxon>Insecta</taxon>
        <taxon>Pterygota</taxon>
        <taxon>Neoptera</taxon>
        <taxon>Endopterygota</taxon>
        <taxon>Hymenoptera</taxon>
        <taxon>Apocrita</taxon>
        <taxon>Aculeata</taxon>
        <taxon>Formicoidea</taxon>
        <taxon>Formicidae</taxon>
        <taxon>Myrmicinae</taxon>
        <taxon>Cardiocondyla</taxon>
    </lineage>
</organism>